<dbReference type="GO" id="GO:0005506">
    <property type="term" value="F:iron ion binding"/>
    <property type="evidence" value="ECO:0007669"/>
    <property type="project" value="InterPro"/>
</dbReference>
<dbReference type="PRINTS" id="PR00463">
    <property type="entry name" value="EP450I"/>
</dbReference>
<organism evidence="5 6">
    <name type="scientific">Acrobeloides nanus</name>
    <dbReference type="NCBI Taxonomy" id="290746"/>
    <lineage>
        <taxon>Eukaryota</taxon>
        <taxon>Metazoa</taxon>
        <taxon>Ecdysozoa</taxon>
        <taxon>Nematoda</taxon>
        <taxon>Chromadorea</taxon>
        <taxon>Rhabditida</taxon>
        <taxon>Tylenchina</taxon>
        <taxon>Cephalobomorpha</taxon>
        <taxon>Cephaloboidea</taxon>
        <taxon>Cephalobidae</taxon>
        <taxon>Acrobeloides</taxon>
    </lineage>
</organism>
<dbReference type="GO" id="GO:0016712">
    <property type="term" value="F:oxidoreductase activity, acting on paired donors, with incorporation or reduction of molecular oxygen, reduced flavin or flavoprotein as one donor, and incorporation of one atom of oxygen"/>
    <property type="evidence" value="ECO:0007669"/>
    <property type="project" value="TreeGrafter"/>
</dbReference>
<keyword evidence="4" id="KW-0503">Monooxygenase</keyword>
<evidence type="ECO:0000313" key="6">
    <source>
        <dbReference type="WBParaSite" id="ACRNAN_scaffold12000.g21853.t1"/>
    </source>
</evidence>
<dbReference type="PANTHER" id="PTHR24300">
    <property type="entry name" value="CYTOCHROME P450 508A4-RELATED"/>
    <property type="match status" value="1"/>
</dbReference>
<dbReference type="Proteomes" id="UP000887540">
    <property type="component" value="Unplaced"/>
</dbReference>
<keyword evidence="2" id="KW-0479">Metal-binding</keyword>
<evidence type="ECO:0000256" key="3">
    <source>
        <dbReference type="ARBA" id="ARBA00023004"/>
    </source>
</evidence>
<accession>A0A914CL09</accession>
<dbReference type="PANTHER" id="PTHR24300:SF375">
    <property type="entry name" value="CYTOCHROME P450 FAMILY"/>
    <property type="match status" value="1"/>
</dbReference>
<dbReference type="InterPro" id="IPR002401">
    <property type="entry name" value="Cyt_P450_E_grp-I"/>
</dbReference>
<dbReference type="Pfam" id="PF00067">
    <property type="entry name" value="p450"/>
    <property type="match status" value="1"/>
</dbReference>
<dbReference type="InterPro" id="IPR036396">
    <property type="entry name" value="Cyt_P450_sf"/>
</dbReference>
<dbReference type="GO" id="GO:0020037">
    <property type="term" value="F:heme binding"/>
    <property type="evidence" value="ECO:0007669"/>
    <property type="project" value="InterPro"/>
</dbReference>
<keyword evidence="3" id="KW-0408">Iron</keyword>
<dbReference type="Gene3D" id="1.10.630.10">
    <property type="entry name" value="Cytochrome P450"/>
    <property type="match status" value="1"/>
</dbReference>
<dbReference type="InterPro" id="IPR050182">
    <property type="entry name" value="Cytochrome_P450_fam2"/>
</dbReference>
<dbReference type="WBParaSite" id="ACRNAN_scaffold12000.g21853.t1">
    <property type="protein sequence ID" value="ACRNAN_scaffold12000.g21853.t1"/>
    <property type="gene ID" value="ACRNAN_scaffold12000.g21853"/>
</dbReference>
<dbReference type="GO" id="GO:0006082">
    <property type="term" value="P:organic acid metabolic process"/>
    <property type="evidence" value="ECO:0007669"/>
    <property type="project" value="TreeGrafter"/>
</dbReference>
<dbReference type="AlphaFoldDB" id="A0A914CL09"/>
<dbReference type="GO" id="GO:0005737">
    <property type="term" value="C:cytoplasm"/>
    <property type="evidence" value="ECO:0007669"/>
    <property type="project" value="TreeGrafter"/>
</dbReference>
<comment type="similarity">
    <text evidence="1">Belongs to the cytochrome P450 family.</text>
</comment>
<keyword evidence="5" id="KW-1185">Reference proteome</keyword>
<proteinExistence type="inferred from homology"/>
<keyword evidence="4" id="KW-0560">Oxidoreductase</keyword>
<evidence type="ECO:0000256" key="4">
    <source>
        <dbReference type="ARBA" id="ARBA00023033"/>
    </source>
</evidence>
<reference evidence="6" key="1">
    <citation type="submission" date="2022-11" db="UniProtKB">
        <authorList>
            <consortium name="WormBaseParasite"/>
        </authorList>
    </citation>
    <scope>IDENTIFICATION</scope>
</reference>
<dbReference type="GO" id="GO:0006805">
    <property type="term" value="P:xenobiotic metabolic process"/>
    <property type="evidence" value="ECO:0007669"/>
    <property type="project" value="TreeGrafter"/>
</dbReference>
<dbReference type="InterPro" id="IPR001128">
    <property type="entry name" value="Cyt_P450"/>
</dbReference>
<dbReference type="PRINTS" id="PR00385">
    <property type="entry name" value="P450"/>
</dbReference>
<evidence type="ECO:0000256" key="2">
    <source>
        <dbReference type="ARBA" id="ARBA00022723"/>
    </source>
</evidence>
<sequence>MEQLLATIFDLWMAGQETTSTTLAYSIVFLILNQDAQQKLQAELDKVVGNSRLVTLEDRPKLNYTIAVVNEAQRLANIIAINVRHTTLKDVEILGYKLPKGTTIVPQISVVMSDPKITVTSGKPPEVVRKLANTLAPPTFTCDIETRF</sequence>
<name>A0A914CL09_9BILA</name>
<evidence type="ECO:0000313" key="5">
    <source>
        <dbReference type="Proteomes" id="UP000887540"/>
    </source>
</evidence>
<evidence type="ECO:0000256" key="1">
    <source>
        <dbReference type="ARBA" id="ARBA00010617"/>
    </source>
</evidence>
<dbReference type="SUPFAM" id="SSF48264">
    <property type="entry name" value="Cytochrome P450"/>
    <property type="match status" value="1"/>
</dbReference>
<protein>
    <submittedName>
        <fullName evidence="6">Cytochrome P450</fullName>
    </submittedName>
</protein>